<feature type="domain" description="BPL/LPL catalytic" evidence="6">
    <location>
        <begin position="1"/>
        <end position="196"/>
    </location>
</feature>
<dbReference type="AlphaFoldDB" id="A0A2A9DZA0"/>
<proteinExistence type="predicted"/>
<dbReference type="GO" id="GO:0005524">
    <property type="term" value="F:ATP binding"/>
    <property type="evidence" value="ECO:0007669"/>
    <property type="project" value="UniProtKB-KW"/>
</dbReference>
<accession>A0A2A9DZA0</accession>
<dbReference type="InterPro" id="IPR008988">
    <property type="entry name" value="Transcriptional_repressor_C"/>
</dbReference>
<dbReference type="Pfam" id="PF02237">
    <property type="entry name" value="BPL_C"/>
    <property type="match status" value="1"/>
</dbReference>
<dbReference type="Pfam" id="PF03099">
    <property type="entry name" value="BPL_LplA_LipB"/>
    <property type="match status" value="1"/>
</dbReference>
<comment type="caution">
    <text evidence="7">The sequence shown here is derived from an EMBL/GenBank/DDBJ whole genome shotgun (WGS) entry which is preliminary data.</text>
</comment>
<keyword evidence="2" id="KW-0547">Nucleotide-binding</keyword>
<dbReference type="RefSeq" id="WP_098408872.1">
    <property type="nucleotide sequence ID" value="NZ_PDJE01000001.1"/>
</dbReference>
<dbReference type="InterPro" id="IPR045864">
    <property type="entry name" value="aa-tRNA-synth_II/BPL/LPL"/>
</dbReference>
<dbReference type="NCBIfam" id="TIGR00121">
    <property type="entry name" value="birA_ligase"/>
    <property type="match status" value="1"/>
</dbReference>
<keyword evidence="3" id="KW-0067">ATP-binding</keyword>
<evidence type="ECO:0000256" key="2">
    <source>
        <dbReference type="ARBA" id="ARBA00022741"/>
    </source>
</evidence>
<dbReference type="CDD" id="cd16442">
    <property type="entry name" value="BPL"/>
    <property type="match status" value="1"/>
</dbReference>
<name>A0A2A9DZA0_9MICO</name>
<dbReference type="InterPro" id="IPR004143">
    <property type="entry name" value="BPL_LPL_catalytic"/>
</dbReference>
<dbReference type="InterPro" id="IPR003142">
    <property type="entry name" value="BPL_C"/>
</dbReference>
<organism evidence="7 8">
    <name type="scientific">Paramicrobacterium agarici</name>
    <dbReference type="NCBI Taxonomy" id="630514"/>
    <lineage>
        <taxon>Bacteria</taxon>
        <taxon>Bacillati</taxon>
        <taxon>Actinomycetota</taxon>
        <taxon>Actinomycetes</taxon>
        <taxon>Micrococcales</taxon>
        <taxon>Microbacteriaceae</taxon>
        <taxon>Paramicrobacterium</taxon>
    </lineage>
</organism>
<evidence type="ECO:0000256" key="3">
    <source>
        <dbReference type="ARBA" id="ARBA00022840"/>
    </source>
</evidence>
<keyword evidence="1 7" id="KW-0436">Ligase</keyword>
<dbReference type="PANTHER" id="PTHR12835:SF5">
    <property type="entry name" value="BIOTIN--PROTEIN LIGASE"/>
    <property type="match status" value="1"/>
</dbReference>
<dbReference type="SUPFAM" id="SSF50037">
    <property type="entry name" value="C-terminal domain of transcriptional repressors"/>
    <property type="match status" value="1"/>
</dbReference>
<gene>
    <name evidence="7" type="ORF">ATJ78_2906</name>
</gene>
<evidence type="ECO:0000256" key="4">
    <source>
        <dbReference type="ARBA" id="ARBA00023267"/>
    </source>
</evidence>
<evidence type="ECO:0000256" key="5">
    <source>
        <dbReference type="ARBA" id="ARBA00024227"/>
    </source>
</evidence>
<reference evidence="7 8" key="1">
    <citation type="submission" date="2017-10" db="EMBL/GenBank/DDBJ databases">
        <title>Sequencing the genomes of 1000 actinobacteria strains.</title>
        <authorList>
            <person name="Klenk H.-P."/>
        </authorList>
    </citation>
    <scope>NUCLEOTIDE SEQUENCE [LARGE SCALE GENOMIC DNA]</scope>
    <source>
        <strain evidence="7 8">DSM 21798</strain>
    </source>
</reference>
<keyword evidence="4" id="KW-0092">Biotin</keyword>
<evidence type="ECO:0000313" key="7">
    <source>
        <dbReference type="EMBL" id="PFG31923.1"/>
    </source>
</evidence>
<evidence type="ECO:0000313" key="8">
    <source>
        <dbReference type="Proteomes" id="UP000221369"/>
    </source>
</evidence>
<dbReference type="PROSITE" id="PS51733">
    <property type="entry name" value="BPL_LPL_CATALYTIC"/>
    <property type="match status" value="1"/>
</dbReference>
<dbReference type="GO" id="GO:0005737">
    <property type="term" value="C:cytoplasm"/>
    <property type="evidence" value="ECO:0007669"/>
    <property type="project" value="TreeGrafter"/>
</dbReference>
<dbReference type="GO" id="GO:0004077">
    <property type="term" value="F:biotin--[biotin carboxyl-carrier protein] ligase activity"/>
    <property type="evidence" value="ECO:0007669"/>
    <property type="project" value="UniProtKB-EC"/>
</dbReference>
<sequence>MPTPELSASLDVTQHITWLPEAGSTNADLVARATADPDAWPDFSVLVTDTQRSGRGRLDRVWSTPPGSSLATSVLLRPSVPADRLGWIPLMAGLAMTRTVQMLLAGAGMRAIDATLKWPNDVLVRGLKVSGILSELIPGDEPAVVVGAGLNTSMTRDQLPVDTATSLAIECRRTYAPDTVLSLYLKQLRELYEPFAVAGDARSSGLVSQVSAACETLGQAVRVQLPDGDLVGVARGIDADGQLLVQPEGEATLRSISAGDVTHLRPLADAER</sequence>
<dbReference type="EMBL" id="PDJE01000001">
    <property type="protein sequence ID" value="PFG31923.1"/>
    <property type="molecule type" value="Genomic_DNA"/>
</dbReference>
<dbReference type="Gene3D" id="3.30.930.10">
    <property type="entry name" value="Bira Bifunctional Protein, Domain 2"/>
    <property type="match status" value="1"/>
</dbReference>
<keyword evidence="8" id="KW-1185">Reference proteome</keyword>
<dbReference type="InterPro" id="IPR004408">
    <property type="entry name" value="Biotin_CoA_COase_ligase"/>
</dbReference>
<dbReference type="Gene3D" id="2.30.30.100">
    <property type="match status" value="1"/>
</dbReference>
<dbReference type="EC" id="6.3.4.15" evidence="5"/>
<dbReference type="PANTHER" id="PTHR12835">
    <property type="entry name" value="BIOTIN PROTEIN LIGASE"/>
    <property type="match status" value="1"/>
</dbReference>
<evidence type="ECO:0000259" key="6">
    <source>
        <dbReference type="PROSITE" id="PS51733"/>
    </source>
</evidence>
<dbReference type="Proteomes" id="UP000221369">
    <property type="component" value="Unassembled WGS sequence"/>
</dbReference>
<protein>
    <recommendedName>
        <fullName evidence="5">biotin--[biotin carboxyl-carrier protein] ligase</fullName>
        <ecNumber evidence="5">6.3.4.15</ecNumber>
    </recommendedName>
</protein>
<dbReference type="SUPFAM" id="SSF55681">
    <property type="entry name" value="Class II aaRS and biotin synthetases"/>
    <property type="match status" value="1"/>
</dbReference>
<evidence type="ECO:0000256" key="1">
    <source>
        <dbReference type="ARBA" id="ARBA00022598"/>
    </source>
</evidence>